<accession>A0ACB7TWU3</accession>
<evidence type="ECO:0000313" key="1">
    <source>
        <dbReference type="EMBL" id="KAH7652519.1"/>
    </source>
</evidence>
<dbReference type="EMBL" id="CM037029">
    <property type="protein sequence ID" value="KAH7652519.1"/>
    <property type="molecule type" value="Genomic_DNA"/>
</dbReference>
<organism evidence="1 2">
    <name type="scientific">Dioscorea alata</name>
    <name type="common">Purple yam</name>
    <dbReference type="NCBI Taxonomy" id="55571"/>
    <lineage>
        <taxon>Eukaryota</taxon>
        <taxon>Viridiplantae</taxon>
        <taxon>Streptophyta</taxon>
        <taxon>Embryophyta</taxon>
        <taxon>Tracheophyta</taxon>
        <taxon>Spermatophyta</taxon>
        <taxon>Magnoliopsida</taxon>
        <taxon>Liliopsida</taxon>
        <taxon>Dioscoreales</taxon>
        <taxon>Dioscoreaceae</taxon>
        <taxon>Dioscorea</taxon>
    </lineage>
</organism>
<evidence type="ECO:0000313" key="2">
    <source>
        <dbReference type="Proteomes" id="UP000827976"/>
    </source>
</evidence>
<comment type="caution">
    <text evidence="1">The sequence shown here is derived from an EMBL/GenBank/DDBJ whole genome shotgun (WGS) entry which is preliminary data.</text>
</comment>
<gene>
    <name evidence="1" type="ORF">IHE45_19G022700</name>
</gene>
<reference evidence="2" key="1">
    <citation type="journal article" date="2022" name="Nat. Commun.">
        <title>Chromosome evolution and the genetic basis of agronomically important traits in greater yam.</title>
        <authorList>
            <person name="Bredeson J.V."/>
            <person name="Lyons J.B."/>
            <person name="Oniyinde I.O."/>
            <person name="Okereke N.R."/>
            <person name="Kolade O."/>
            <person name="Nnabue I."/>
            <person name="Nwadili C.O."/>
            <person name="Hribova E."/>
            <person name="Parker M."/>
            <person name="Nwogha J."/>
            <person name="Shu S."/>
            <person name="Carlson J."/>
            <person name="Kariba R."/>
            <person name="Muthemba S."/>
            <person name="Knop K."/>
            <person name="Barton G.J."/>
            <person name="Sherwood A.V."/>
            <person name="Lopez-Montes A."/>
            <person name="Asiedu R."/>
            <person name="Jamnadass R."/>
            <person name="Muchugi A."/>
            <person name="Goodstein D."/>
            <person name="Egesi C.N."/>
            <person name="Featherston J."/>
            <person name="Asfaw A."/>
            <person name="Simpson G.G."/>
            <person name="Dolezel J."/>
            <person name="Hendre P.S."/>
            <person name="Van Deynze A."/>
            <person name="Kumar P.L."/>
            <person name="Obidiegwu J.E."/>
            <person name="Bhattacharjee R."/>
            <person name="Rokhsar D.S."/>
        </authorList>
    </citation>
    <scope>NUCLEOTIDE SEQUENCE [LARGE SCALE GENOMIC DNA]</scope>
    <source>
        <strain evidence="2">cv. TDa95/00328</strain>
    </source>
</reference>
<name>A0ACB7TWU3_DIOAL</name>
<dbReference type="Proteomes" id="UP000827976">
    <property type="component" value="Chromosome 19"/>
</dbReference>
<sequence length="421" mass="48193">MMKKMIKHQNNNPNLQQEEEEEEEKRDWSHIPGQFLWGVMNYLPPFDAMRIPYVCNSWKSIIKPEPNKVIIPWVLCNPSSSISTDRIFIDLSTNAISRVKIPDIVSQGTCISSKHGWLLLHPNSHPMNIINEVFYSHRVFLHRPSKYEPNTSIANSKCTLRLFHPVSGTVIDLPEIQEEDCSVIVGPAIIGAVSELTGKPELIIQASYRRQKGIVLRITRAGQSQWEEHRFKHCIGWETTVARVAMHGNTRVCCFDPKGRMCVFDMEDESWLTFPDLCNSRSGFVVECEDEIVKVAPLPPFVHGNQEWYMFYKLGLNEHGVIGWVEMERVGLENKWWFLDRNGESYCVKGVGRKVFQLFGHYGMVRNGGGRVRYRIIDNEVRVPLTVVDLAADGVPQELMPELALKDCNLGWILMDSPVSV</sequence>
<proteinExistence type="predicted"/>
<keyword evidence="2" id="KW-1185">Reference proteome</keyword>
<protein>
    <submittedName>
        <fullName evidence="1">F-box domain-containing protein</fullName>
    </submittedName>
</protein>